<dbReference type="Gene3D" id="3.40.50.720">
    <property type="entry name" value="NAD(P)-binding Rossmann-like Domain"/>
    <property type="match status" value="1"/>
</dbReference>
<dbReference type="GO" id="GO:0004665">
    <property type="term" value="F:prephenate dehydrogenase (NADP+) activity"/>
    <property type="evidence" value="ECO:0007669"/>
    <property type="project" value="InterPro"/>
</dbReference>
<dbReference type="InterPro" id="IPR008927">
    <property type="entry name" value="6-PGluconate_DH-like_C_sf"/>
</dbReference>
<dbReference type="PANTHER" id="PTHR21363">
    <property type="entry name" value="PREPHENATE DEHYDROGENASE"/>
    <property type="match status" value="1"/>
</dbReference>
<dbReference type="EMBL" id="SDKK01000028">
    <property type="protein sequence ID" value="TYC53353.1"/>
    <property type="molecule type" value="Genomic_DNA"/>
</dbReference>
<dbReference type="InterPro" id="IPR036291">
    <property type="entry name" value="NAD(P)-bd_dom_sf"/>
</dbReference>
<dbReference type="SUPFAM" id="SSF51735">
    <property type="entry name" value="NAD(P)-binding Rossmann-fold domains"/>
    <property type="match status" value="1"/>
</dbReference>
<gene>
    <name evidence="3" type="ORF">ETQ85_21690</name>
</gene>
<evidence type="ECO:0000256" key="1">
    <source>
        <dbReference type="ARBA" id="ARBA00023002"/>
    </source>
</evidence>
<feature type="domain" description="Prephenate/arogenate dehydrogenase" evidence="2">
    <location>
        <begin position="5"/>
        <end position="293"/>
    </location>
</feature>
<dbReference type="OrthoDB" id="9809920at2"/>
<dbReference type="PANTHER" id="PTHR21363:SF0">
    <property type="entry name" value="PREPHENATE DEHYDROGENASE [NADP(+)]"/>
    <property type="match status" value="1"/>
</dbReference>
<sequence>MKKIDKLVVCGVGLIGGSVALALRKAGLVNRIVGVGRRPEPLAVARQLGVIDEVSTDWAEALDGAEFVLLAMPVGQMDVVAAAMAPHLSPETIVTDAGSTKRDVIEAIYRHLGPNLANVVPAHPIAGAEKSGPTAARADLYQGRKVVITPLPENSPAAIARVREVWAVCGALLHEMSPQEHDRVFAAVSHLPHLLAFGLVHELAERANAEQLFSYAASGFRDFTRVAGSHPEMWRDICVANRHSLMAELDAYLSELAWLRALLLAGDGPTLEKVFDEASRARNEWADKAFPATPSGE</sequence>
<reference evidence="3 4" key="1">
    <citation type="submission" date="2019-01" db="EMBL/GenBank/DDBJ databases">
        <title>Zoogloea oleivorans genome sequencing and assembly.</title>
        <authorList>
            <person name="Tancsics A."/>
            <person name="Farkas M."/>
            <person name="Kriszt B."/>
            <person name="Maroti G."/>
            <person name="Horvath B."/>
        </authorList>
    </citation>
    <scope>NUCLEOTIDE SEQUENCE [LARGE SCALE GENOMIC DNA]</scope>
    <source>
        <strain evidence="3 4">Buc</strain>
    </source>
</reference>
<accession>A0A6C2CIV1</accession>
<dbReference type="Pfam" id="PF20463">
    <property type="entry name" value="PDH_C"/>
    <property type="match status" value="1"/>
</dbReference>
<dbReference type="GO" id="GO:0070403">
    <property type="term" value="F:NAD+ binding"/>
    <property type="evidence" value="ECO:0007669"/>
    <property type="project" value="InterPro"/>
</dbReference>
<comment type="caution">
    <text evidence="3">The sequence shown here is derived from an EMBL/GenBank/DDBJ whole genome shotgun (WGS) entry which is preliminary data.</text>
</comment>
<dbReference type="Pfam" id="PF02153">
    <property type="entry name" value="PDH_N"/>
    <property type="match status" value="1"/>
</dbReference>
<proteinExistence type="predicted"/>
<keyword evidence="1" id="KW-0560">Oxidoreductase</keyword>
<dbReference type="GO" id="GO:0006571">
    <property type="term" value="P:tyrosine biosynthetic process"/>
    <property type="evidence" value="ECO:0007669"/>
    <property type="project" value="InterPro"/>
</dbReference>
<dbReference type="AlphaFoldDB" id="A0A6C2CIV1"/>
<dbReference type="Proteomes" id="UP000389128">
    <property type="component" value="Unassembled WGS sequence"/>
</dbReference>
<organism evidence="3 4">
    <name type="scientific">Zoogloea oleivorans</name>
    <dbReference type="NCBI Taxonomy" id="1552750"/>
    <lineage>
        <taxon>Bacteria</taxon>
        <taxon>Pseudomonadati</taxon>
        <taxon>Pseudomonadota</taxon>
        <taxon>Betaproteobacteria</taxon>
        <taxon>Rhodocyclales</taxon>
        <taxon>Zoogloeaceae</taxon>
        <taxon>Zoogloea</taxon>
    </lineage>
</organism>
<dbReference type="InterPro" id="IPR050812">
    <property type="entry name" value="Preph/Arog_dehydrog"/>
</dbReference>
<evidence type="ECO:0000259" key="2">
    <source>
        <dbReference type="PROSITE" id="PS51176"/>
    </source>
</evidence>
<dbReference type="InterPro" id="IPR046825">
    <property type="entry name" value="PDH_C"/>
</dbReference>
<keyword evidence="4" id="KW-1185">Reference proteome</keyword>
<name>A0A6C2CIV1_9RHOO</name>
<dbReference type="SUPFAM" id="SSF48179">
    <property type="entry name" value="6-phosphogluconate dehydrogenase C-terminal domain-like"/>
    <property type="match status" value="1"/>
</dbReference>
<dbReference type="FunFam" id="3.40.50.720:FF:000208">
    <property type="entry name" value="Prephenate dehydrogenase"/>
    <property type="match status" value="1"/>
</dbReference>
<dbReference type="Gene3D" id="1.10.3660.10">
    <property type="entry name" value="6-phosphogluconate dehydrogenase C-terminal like domain"/>
    <property type="match status" value="1"/>
</dbReference>
<dbReference type="InterPro" id="IPR003099">
    <property type="entry name" value="Prephen_DH"/>
</dbReference>
<evidence type="ECO:0000313" key="4">
    <source>
        <dbReference type="Proteomes" id="UP000389128"/>
    </source>
</evidence>
<dbReference type="InterPro" id="IPR046826">
    <property type="entry name" value="PDH_N"/>
</dbReference>
<evidence type="ECO:0000313" key="3">
    <source>
        <dbReference type="EMBL" id="TYC53353.1"/>
    </source>
</evidence>
<dbReference type="PROSITE" id="PS51176">
    <property type="entry name" value="PDH_ADH"/>
    <property type="match status" value="1"/>
</dbReference>
<dbReference type="RefSeq" id="WP_148581158.1">
    <property type="nucleotide sequence ID" value="NZ_SDKK01000028.1"/>
</dbReference>
<protein>
    <submittedName>
        <fullName evidence="3">Prephenate dehydrogenase/arogenate dehydrogenase family protein</fullName>
    </submittedName>
</protein>
<dbReference type="GO" id="GO:0008977">
    <property type="term" value="F:prephenate dehydrogenase (NAD+) activity"/>
    <property type="evidence" value="ECO:0007669"/>
    <property type="project" value="InterPro"/>
</dbReference>